<reference evidence="2 3" key="1">
    <citation type="submission" date="2017-06" db="EMBL/GenBank/DDBJ databases">
        <title>Description of Rhodopirellula bahusiensis sp. nov.</title>
        <authorList>
            <person name="Kizina J."/>
            <person name="Harder J."/>
        </authorList>
    </citation>
    <scope>NUCLEOTIDE SEQUENCE [LARGE SCALE GENOMIC DNA]</scope>
    <source>
        <strain evidence="2 3">SWK21</strain>
    </source>
</reference>
<name>A0A2G1VZG3_9BACT</name>
<dbReference type="GeneID" id="90611602"/>
<comment type="caution">
    <text evidence="2">The sequence shown here is derived from an EMBL/GenBank/DDBJ whole genome shotgun (WGS) entry which is preliminary data.</text>
</comment>
<feature type="chain" id="PRO_5013767030" evidence="1">
    <location>
        <begin position="27"/>
        <end position="65"/>
    </location>
</feature>
<accession>A0A2G1VZG3</accession>
<evidence type="ECO:0000313" key="2">
    <source>
        <dbReference type="EMBL" id="PHQ32121.1"/>
    </source>
</evidence>
<dbReference type="RefSeq" id="WP_099263795.1">
    <property type="nucleotide sequence ID" value="NZ_NIZW01000032.1"/>
</dbReference>
<feature type="signal peptide" evidence="1">
    <location>
        <begin position="1"/>
        <end position="26"/>
    </location>
</feature>
<dbReference type="EMBL" id="NIZW01000032">
    <property type="protein sequence ID" value="PHQ32121.1"/>
    <property type="molecule type" value="Genomic_DNA"/>
</dbReference>
<keyword evidence="1" id="KW-0732">Signal</keyword>
<dbReference type="AlphaFoldDB" id="A0A2G1VZG3"/>
<dbReference type="Proteomes" id="UP000225740">
    <property type="component" value="Unassembled WGS sequence"/>
</dbReference>
<evidence type="ECO:0000313" key="3">
    <source>
        <dbReference type="Proteomes" id="UP000225740"/>
    </source>
</evidence>
<organism evidence="2 3">
    <name type="scientific">Rhodopirellula bahusiensis</name>
    <dbReference type="NCBI Taxonomy" id="2014065"/>
    <lineage>
        <taxon>Bacteria</taxon>
        <taxon>Pseudomonadati</taxon>
        <taxon>Planctomycetota</taxon>
        <taxon>Planctomycetia</taxon>
        <taxon>Pirellulales</taxon>
        <taxon>Pirellulaceae</taxon>
        <taxon>Rhodopirellula</taxon>
    </lineage>
</organism>
<gene>
    <name evidence="2" type="ORF">CEE69_27395</name>
</gene>
<evidence type="ECO:0000256" key="1">
    <source>
        <dbReference type="SAM" id="SignalP"/>
    </source>
</evidence>
<sequence>MCVQATIRPFQIFVGTLLLLATGGSAKTFGNDYPTLGEVLPLSPERVRDIDLHEDWMESRRDARR</sequence>
<protein>
    <submittedName>
        <fullName evidence="2">Uncharacterized protein</fullName>
    </submittedName>
</protein>
<proteinExistence type="predicted"/>
<keyword evidence="3" id="KW-1185">Reference proteome</keyword>